<comment type="caution">
    <text evidence="3">The sequence shown here is derived from an EMBL/GenBank/DDBJ whole genome shotgun (WGS) entry which is preliminary data.</text>
</comment>
<dbReference type="RefSeq" id="WP_249280000.1">
    <property type="nucleotide sequence ID" value="NZ_JACRSS010000001.1"/>
</dbReference>
<protein>
    <submittedName>
        <fullName evidence="3">NUDIX hydrolase</fullName>
    </submittedName>
</protein>
<dbReference type="InterPro" id="IPR015797">
    <property type="entry name" value="NUDIX_hydrolase-like_dom_sf"/>
</dbReference>
<dbReference type="Proteomes" id="UP000617951">
    <property type="component" value="Unassembled WGS sequence"/>
</dbReference>
<proteinExistence type="inferred from homology"/>
<evidence type="ECO:0000313" key="4">
    <source>
        <dbReference type="Proteomes" id="UP000617951"/>
    </source>
</evidence>
<dbReference type="PROSITE" id="PS51462">
    <property type="entry name" value="NUDIX"/>
    <property type="match status" value="1"/>
</dbReference>
<accession>A0A926HWP2</accession>
<dbReference type="PANTHER" id="PTHR43736">
    <property type="entry name" value="ADP-RIBOSE PYROPHOSPHATASE"/>
    <property type="match status" value="1"/>
</dbReference>
<comment type="similarity">
    <text evidence="1">Belongs to the Nudix hydrolase family.</text>
</comment>
<dbReference type="CDD" id="cd03674">
    <property type="entry name" value="NUDIX_Hydrolase"/>
    <property type="match status" value="1"/>
</dbReference>
<name>A0A926HWP2_9FIRM</name>
<dbReference type="SUPFAM" id="SSF55811">
    <property type="entry name" value="Nudix"/>
    <property type="match status" value="1"/>
</dbReference>
<sequence>MDYREAARQFVPQTREDAAVRQIFLDVIRQWGDVSLTRECALFHFTSSAMVFDESFSHVLMAYHNIYQSWAWTGGHCDGETWPLQTAMREAREETGIRILHPLSPLPVSLDILPVAAHEKRGRYVPPHLHLSFCYSFCAPQDQPLRERPEENSSVGWVPLKELHSRVTEAEMLPIYDKIICRTLLELRAAKETP</sequence>
<dbReference type="Pfam" id="PF00293">
    <property type="entry name" value="NUDIX"/>
    <property type="match status" value="1"/>
</dbReference>
<dbReference type="AlphaFoldDB" id="A0A926HWP2"/>
<dbReference type="EMBL" id="JACRSS010000001">
    <property type="protein sequence ID" value="MBC8538235.1"/>
    <property type="molecule type" value="Genomic_DNA"/>
</dbReference>
<gene>
    <name evidence="3" type="ORF">H8693_04735</name>
</gene>
<reference evidence="3" key="1">
    <citation type="submission" date="2020-08" db="EMBL/GenBank/DDBJ databases">
        <title>Genome public.</title>
        <authorList>
            <person name="Liu C."/>
            <person name="Sun Q."/>
        </authorList>
    </citation>
    <scope>NUCLEOTIDE SEQUENCE</scope>
    <source>
        <strain evidence="3">NSJ-63</strain>
    </source>
</reference>
<evidence type="ECO:0000256" key="1">
    <source>
        <dbReference type="ARBA" id="ARBA00005582"/>
    </source>
</evidence>
<keyword evidence="3" id="KW-0378">Hydrolase</keyword>
<evidence type="ECO:0000259" key="2">
    <source>
        <dbReference type="PROSITE" id="PS51462"/>
    </source>
</evidence>
<dbReference type="Gene3D" id="3.90.79.10">
    <property type="entry name" value="Nucleoside Triphosphate Pyrophosphohydrolase"/>
    <property type="match status" value="1"/>
</dbReference>
<dbReference type="GO" id="GO:0016787">
    <property type="term" value="F:hydrolase activity"/>
    <property type="evidence" value="ECO:0007669"/>
    <property type="project" value="UniProtKB-KW"/>
</dbReference>
<organism evidence="3 4">
    <name type="scientific">Guopingia tenuis</name>
    <dbReference type="NCBI Taxonomy" id="2763656"/>
    <lineage>
        <taxon>Bacteria</taxon>
        <taxon>Bacillati</taxon>
        <taxon>Bacillota</taxon>
        <taxon>Clostridia</taxon>
        <taxon>Christensenellales</taxon>
        <taxon>Christensenellaceae</taxon>
        <taxon>Guopingia</taxon>
    </lineage>
</organism>
<dbReference type="InterPro" id="IPR000086">
    <property type="entry name" value="NUDIX_hydrolase_dom"/>
</dbReference>
<feature type="domain" description="Nudix hydrolase" evidence="2">
    <location>
        <begin position="42"/>
        <end position="180"/>
    </location>
</feature>
<evidence type="ECO:0000313" key="3">
    <source>
        <dbReference type="EMBL" id="MBC8538235.1"/>
    </source>
</evidence>
<keyword evidence="4" id="KW-1185">Reference proteome</keyword>
<dbReference type="PANTHER" id="PTHR43736:SF1">
    <property type="entry name" value="DIHYDRONEOPTERIN TRIPHOSPHATE DIPHOSPHATASE"/>
    <property type="match status" value="1"/>
</dbReference>